<feature type="compositionally biased region" description="Low complexity" evidence="1">
    <location>
        <begin position="55"/>
        <end position="67"/>
    </location>
</feature>
<feature type="region of interest" description="Disordered" evidence="1">
    <location>
        <begin position="42"/>
        <end position="81"/>
    </location>
</feature>
<feature type="non-terminal residue" evidence="2">
    <location>
        <position position="1"/>
    </location>
</feature>
<evidence type="ECO:0000313" key="2">
    <source>
        <dbReference type="EMBL" id="CAG8745906.1"/>
    </source>
</evidence>
<name>A0A9N9IRN7_9GLOM</name>
<dbReference type="AlphaFoldDB" id="A0A9N9IRN7"/>
<evidence type="ECO:0000313" key="3">
    <source>
        <dbReference type="Proteomes" id="UP000789508"/>
    </source>
</evidence>
<feature type="non-terminal residue" evidence="2">
    <location>
        <position position="81"/>
    </location>
</feature>
<protein>
    <submittedName>
        <fullName evidence="2">2073_t:CDS:1</fullName>
    </submittedName>
</protein>
<dbReference type="Proteomes" id="UP000789508">
    <property type="component" value="Unassembled WGS sequence"/>
</dbReference>
<accession>A0A9N9IRN7</accession>
<keyword evidence="3" id="KW-1185">Reference proteome</keyword>
<reference evidence="2" key="1">
    <citation type="submission" date="2021-06" db="EMBL/GenBank/DDBJ databases">
        <authorList>
            <person name="Kallberg Y."/>
            <person name="Tangrot J."/>
            <person name="Rosling A."/>
        </authorList>
    </citation>
    <scope>NUCLEOTIDE SEQUENCE</scope>
    <source>
        <strain evidence="2">FL130A</strain>
    </source>
</reference>
<dbReference type="EMBL" id="CAJVPS010037789">
    <property type="protein sequence ID" value="CAG8745906.1"/>
    <property type="molecule type" value="Genomic_DNA"/>
</dbReference>
<comment type="caution">
    <text evidence="2">The sequence shown here is derived from an EMBL/GenBank/DDBJ whole genome shotgun (WGS) entry which is preliminary data.</text>
</comment>
<proteinExistence type="predicted"/>
<organism evidence="2 3">
    <name type="scientific">Ambispora leptoticha</name>
    <dbReference type="NCBI Taxonomy" id="144679"/>
    <lineage>
        <taxon>Eukaryota</taxon>
        <taxon>Fungi</taxon>
        <taxon>Fungi incertae sedis</taxon>
        <taxon>Mucoromycota</taxon>
        <taxon>Glomeromycotina</taxon>
        <taxon>Glomeromycetes</taxon>
        <taxon>Archaeosporales</taxon>
        <taxon>Ambisporaceae</taxon>
        <taxon>Ambispora</taxon>
    </lineage>
</organism>
<sequence length="81" mass="8593">EVRANRVHLKDPTNNSIQLFALVAPLFPFGSSQFDAATCSPEQQIELQKKTAPKSISSPILSPLSSPEGEGSDGAALDGKR</sequence>
<gene>
    <name evidence="2" type="ORF">ALEPTO_LOCUS13127</name>
</gene>
<evidence type="ECO:0000256" key="1">
    <source>
        <dbReference type="SAM" id="MobiDB-lite"/>
    </source>
</evidence>